<dbReference type="CDD" id="cd06587">
    <property type="entry name" value="VOC"/>
    <property type="match status" value="1"/>
</dbReference>
<reference evidence="2" key="1">
    <citation type="submission" date="2022-10" db="EMBL/GenBank/DDBJ databases">
        <title>The complete genomes of actinobacterial strains from the NBC collection.</title>
        <authorList>
            <person name="Joergensen T.S."/>
            <person name="Alvarez Arevalo M."/>
            <person name="Sterndorff E.B."/>
            <person name="Faurdal D."/>
            <person name="Vuksanovic O."/>
            <person name="Mourched A.-S."/>
            <person name="Charusanti P."/>
            <person name="Shaw S."/>
            <person name="Blin K."/>
            <person name="Weber T."/>
        </authorList>
    </citation>
    <scope>NUCLEOTIDE SEQUENCE</scope>
    <source>
        <strain evidence="2">NBC_00119</strain>
    </source>
</reference>
<dbReference type="AlphaFoldDB" id="A0AAU1UMZ4"/>
<accession>A0AAU1UMZ4</accession>
<evidence type="ECO:0000259" key="1">
    <source>
        <dbReference type="Pfam" id="PF18029"/>
    </source>
</evidence>
<dbReference type="InterPro" id="IPR041581">
    <property type="entry name" value="Glyoxalase_6"/>
</dbReference>
<protein>
    <submittedName>
        <fullName evidence="2">VOC family protein</fullName>
    </submittedName>
</protein>
<dbReference type="Gene3D" id="3.10.180.10">
    <property type="entry name" value="2,3-Dihydroxybiphenyl 1,2-Dioxygenase, domain 1"/>
    <property type="match status" value="2"/>
</dbReference>
<dbReference type="EMBL" id="CP108195">
    <property type="protein sequence ID" value="WTS18610.1"/>
    <property type="molecule type" value="Genomic_DNA"/>
</dbReference>
<dbReference type="SUPFAM" id="SSF54593">
    <property type="entry name" value="Glyoxalase/Bleomycin resistance protein/Dihydroxybiphenyl dioxygenase"/>
    <property type="match status" value="2"/>
</dbReference>
<dbReference type="PANTHER" id="PTHR35908:SF1">
    <property type="entry name" value="CONSERVED PROTEIN"/>
    <property type="match status" value="1"/>
</dbReference>
<gene>
    <name evidence="2" type="ORF">OHU69_08110</name>
</gene>
<feature type="domain" description="Glyoxalase-like" evidence="1">
    <location>
        <begin position="14"/>
        <end position="110"/>
    </location>
</feature>
<evidence type="ECO:0000313" key="2">
    <source>
        <dbReference type="EMBL" id="WTS18610.1"/>
    </source>
</evidence>
<name>A0AAU1UMZ4_9ACTN</name>
<organism evidence="2">
    <name type="scientific">Streptomyces sp. NBC_00119</name>
    <dbReference type="NCBI Taxonomy" id="2975659"/>
    <lineage>
        <taxon>Bacteria</taxon>
        <taxon>Bacillati</taxon>
        <taxon>Actinomycetota</taxon>
        <taxon>Actinomycetes</taxon>
        <taxon>Kitasatosporales</taxon>
        <taxon>Streptomycetaceae</taxon>
        <taxon>Streptomyces</taxon>
    </lineage>
</organism>
<dbReference type="InterPro" id="IPR029068">
    <property type="entry name" value="Glyas_Bleomycin-R_OHBP_Dase"/>
</dbReference>
<sequence length="242" mass="26519">MVIRWVYAFIDRPEARFGAACDFWTRVTGTRLSAPRGDRDEFATLLPDDSADPYLKAQAVTGVGGAHLDLAVDDLARTADLARRLGATPVHTEDGLEVLHSPGGQPFCLVPWSGEHRRPAPVTAPDGSTSRLDQVCVDLAPTVYEAEIDFWTTFTGWTSAPGTLPEFHTIRPPAELPVRVLLQRLTDARPTGAHLDLACADIEATRTWHESLGATLRSRGAHWLVLQDPSETMYCLTSRPPN</sequence>
<dbReference type="Pfam" id="PF18029">
    <property type="entry name" value="Glyoxalase_6"/>
    <property type="match status" value="2"/>
</dbReference>
<feature type="domain" description="Glyoxalase-like" evidence="1">
    <location>
        <begin position="134"/>
        <end position="237"/>
    </location>
</feature>
<dbReference type="PANTHER" id="PTHR35908">
    <property type="entry name" value="HYPOTHETICAL FUSION PROTEIN"/>
    <property type="match status" value="1"/>
</dbReference>
<proteinExistence type="predicted"/>